<evidence type="ECO:0000256" key="1">
    <source>
        <dbReference type="ARBA" id="ARBA00006484"/>
    </source>
</evidence>
<gene>
    <name evidence="4" type="ORF">C4N9_05990</name>
</gene>
<dbReference type="GO" id="GO:0016491">
    <property type="term" value="F:oxidoreductase activity"/>
    <property type="evidence" value="ECO:0007669"/>
    <property type="project" value="UniProtKB-KW"/>
</dbReference>
<name>A0A2U2CED1_9RHOB</name>
<dbReference type="SUPFAM" id="SSF51735">
    <property type="entry name" value="NAD(P)-binding Rossmann-fold domains"/>
    <property type="match status" value="1"/>
</dbReference>
<dbReference type="PRINTS" id="PR00081">
    <property type="entry name" value="GDHRDH"/>
</dbReference>
<evidence type="ECO:0000256" key="2">
    <source>
        <dbReference type="ARBA" id="ARBA00023002"/>
    </source>
</evidence>
<dbReference type="Gene3D" id="3.40.50.720">
    <property type="entry name" value="NAD(P)-binding Rossmann-like Domain"/>
    <property type="match status" value="1"/>
</dbReference>
<protein>
    <submittedName>
        <fullName evidence="4">Oxidoreductase</fullName>
    </submittedName>
</protein>
<dbReference type="InterPro" id="IPR036291">
    <property type="entry name" value="NAD(P)-bd_dom_sf"/>
</dbReference>
<organism evidence="4 5">
    <name type="scientific">Pararhodobacter marinus</name>
    <dbReference type="NCBI Taxonomy" id="2184063"/>
    <lineage>
        <taxon>Bacteria</taxon>
        <taxon>Pseudomonadati</taxon>
        <taxon>Pseudomonadota</taxon>
        <taxon>Alphaproteobacteria</taxon>
        <taxon>Rhodobacterales</taxon>
        <taxon>Paracoccaceae</taxon>
        <taxon>Pararhodobacter</taxon>
    </lineage>
</organism>
<sequence>MIDTPLAPESQPTGSAPSPDSQTRVALVTGASRGLGAALSEALAAEGWHIIAVARTTGALEELDDRIQARGGSATLVPVDINNDDAMRQICLSIYQRWGKVDLWAHTAVHVPPLSPAGHIATKDWDKTLATTLRATGSLIPMIEPLLRGSDNGKALFFDDASWRDGDKAAKFFGAYGAAKAGQIALACAWQVENAGLSAERAPQVVIDTPAPMPTATRARFFPGEDRDQLTPCETEAKRLLSRLV</sequence>
<dbReference type="InterPro" id="IPR002347">
    <property type="entry name" value="SDR_fam"/>
</dbReference>
<comment type="caution">
    <text evidence="4">The sequence shown here is derived from an EMBL/GenBank/DDBJ whole genome shotgun (WGS) entry which is preliminary data.</text>
</comment>
<dbReference type="Proteomes" id="UP000244940">
    <property type="component" value="Unassembled WGS sequence"/>
</dbReference>
<dbReference type="GO" id="GO:0016020">
    <property type="term" value="C:membrane"/>
    <property type="evidence" value="ECO:0007669"/>
    <property type="project" value="TreeGrafter"/>
</dbReference>
<dbReference type="AlphaFoldDB" id="A0A2U2CED1"/>
<evidence type="ECO:0000313" key="4">
    <source>
        <dbReference type="EMBL" id="PWE30246.1"/>
    </source>
</evidence>
<dbReference type="Pfam" id="PF00106">
    <property type="entry name" value="adh_short"/>
    <property type="match status" value="1"/>
</dbReference>
<dbReference type="EMBL" id="QEYD01000003">
    <property type="protein sequence ID" value="PWE30246.1"/>
    <property type="molecule type" value="Genomic_DNA"/>
</dbReference>
<dbReference type="CDD" id="cd05233">
    <property type="entry name" value="SDR_c"/>
    <property type="match status" value="1"/>
</dbReference>
<keyword evidence="5" id="KW-1185">Reference proteome</keyword>
<evidence type="ECO:0000313" key="5">
    <source>
        <dbReference type="Proteomes" id="UP000244940"/>
    </source>
</evidence>
<feature type="region of interest" description="Disordered" evidence="3">
    <location>
        <begin position="1"/>
        <end position="22"/>
    </location>
</feature>
<dbReference type="OrthoDB" id="9790785at2"/>
<dbReference type="GeneID" id="94364432"/>
<feature type="compositionally biased region" description="Polar residues" evidence="3">
    <location>
        <begin position="10"/>
        <end position="22"/>
    </location>
</feature>
<reference evidence="4 5" key="1">
    <citation type="submission" date="2018-05" db="EMBL/GenBank/DDBJ databases">
        <title>Pararhodobacter marina sp. nov., isolated from deep-sea water of the Indian Ocean.</title>
        <authorList>
            <person name="Lai Q.Sr."/>
            <person name="Liu X."/>
            <person name="Shao Z."/>
        </authorList>
    </citation>
    <scope>NUCLEOTIDE SEQUENCE [LARGE SCALE GENOMIC DNA]</scope>
    <source>
        <strain evidence="4 5">CIC4N-9</strain>
    </source>
</reference>
<comment type="similarity">
    <text evidence="1">Belongs to the short-chain dehydrogenases/reductases (SDR) family.</text>
</comment>
<accession>A0A2U2CED1</accession>
<dbReference type="PANTHER" id="PTHR44196">
    <property type="entry name" value="DEHYDROGENASE/REDUCTASE SDR FAMILY MEMBER 7B"/>
    <property type="match status" value="1"/>
</dbReference>
<dbReference type="RefSeq" id="WP_109532392.1">
    <property type="nucleotide sequence ID" value="NZ_QEYD01000003.1"/>
</dbReference>
<keyword evidence="2" id="KW-0560">Oxidoreductase</keyword>
<dbReference type="PANTHER" id="PTHR44196:SF1">
    <property type="entry name" value="DEHYDROGENASE_REDUCTASE SDR FAMILY MEMBER 7B"/>
    <property type="match status" value="1"/>
</dbReference>
<evidence type="ECO:0000256" key="3">
    <source>
        <dbReference type="SAM" id="MobiDB-lite"/>
    </source>
</evidence>
<proteinExistence type="inferred from homology"/>